<evidence type="ECO:0000313" key="2">
    <source>
        <dbReference type="EMBL" id="KAL3317494.1"/>
    </source>
</evidence>
<evidence type="ECO:0008006" key="4">
    <source>
        <dbReference type="Google" id="ProtNLM"/>
    </source>
</evidence>
<dbReference type="Proteomes" id="UP001626550">
    <property type="component" value="Unassembled WGS sequence"/>
</dbReference>
<keyword evidence="3" id="KW-1185">Reference proteome</keyword>
<keyword evidence="1" id="KW-0732">Signal</keyword>
<gene>
    <name evidence="2" type="ORF">Ciccas_003859</name>
</gene>
<feature type="signal peptide" evidence="1">
    <location>
        <begin position="1"/>
        <end position="17"/>
    </location>
</feature>
<protein>
    <recommendedName>
        <fullName evidence="4">CUB domain-containing protein</fullName>
    </recommendedName>
</protein>
<comment type="caution">
    <text evidence="2">The sequence shown here is derived from an EMBL/GenBank/DDBJ whole genome shotgun (WGS) entry which is preliminary data.</text>
</comment>
<organism evidence="2 3">
    <name type="scientific">Cichlidogyrus casuarinus</name>
    <dbReference type="NCBI Taxonomy" id="1844966"/>
    <lineage>
        <taxon>Eukaryota</taxon>
        <taxon>Metazoa</taxon>
        <taxon>Spiralia</taxon>
        <taxon>Lophotrochozoa</taxon>
        <taxon>Platyhelminthes</taxon>
        <taxon>Monogenea</taxon>
        <taxon>Monopisthocotylea</taxon>
        <taxon>Dactylogyridea</taxon>
        <taxon>Ancyrocephalidae</taxon>
        <taxon>Cichlidogyrus</taxon>
    </lineage>
</organism>
<dbReference type="AlphaFoldDB" id="A0ABD2QDA1"/>
<name>A0ABD2QDA1_9PLAT</name>
<sequence length="123" mass="13788">MPMSKFIFITLLGRTAADKVSCSPDLRDVLFPIFIPNCASAQKLIINFTFADQSYSSSTSITTLKKPQRYRRYKSKCPAQFIGEAGGAFVKVAFETNEIAIKFEAAVQDETRLDGREDISFQM</sequence>
<accession>A0ABD2QDA1</accession>
<dbReference type="EMBL" id="JBJKFK010000376">
    <property type="protein sequence ID" value="KAL3317494.1"/>
    <property type="molecule type" value="Genomic_DNA"/>
</dbReference>
<feature type="chain" id="PRO_5044815569" description="CUB domain-containing protein" evidence="1">
    <location>
        <begin position="18"/>
        <end position="123"/>
    </location>
</feature>
<proteinExistence type="predicted"/>
<evidence type="ECO:0000313" key="3">
    <source>
        <dbReference type="Proteomes" id="UP001626550"/>
    </source>
</evidence>
<evidence type="ECO:0000256" key="1">
    <source>
        <dbReference type="SAM" id="SignalP"/>
    </source>
</evidence>
<reference evidence="2 3" key="1">
    <citation type="submission" date="2024-11" db="EMBL/GenBank/DDBJ databases">
        <title>Adaptive evolution of stress response genes in parasites aligns with host niche diversity.</title>
        <authorList>
            <person name="Hahn C."/>
            <person name="Resl P."/>
        </authorList>
    </citation>
    <scope>NUCLEOTIDE SEQUENCE [LARGE SCALE GENOMIC DNA]</scope>
    <source>
        <strain evidence="2">EGGRZ-B1_66</strain>
        <tissue evidence="2">Body</tissue>
    </source>
</reference>